<dbReference type="Gene3D" id="3.40.50.300">
    <property type="entry name" value="P-loop containing nucleotide triphosphate hydrolases"/>
    <property type="match status" value="1"/>
</dbReference>
<proteinExistence type="inferred from homology"/>
<evidence type="ECO:0000256" key="6">
    <source>
        <dbReference type="ARBA" id="ARBA00022723"/>
    </source>
</evidence>
<evidence type="ECO:0000313" key="11">
    <source>
        <dbReference type="EMBL" id="NRT56565.1"/>
    </source>
</evidence>
<evidence type="ECO:0000256" key="7">
    <source>
        <dbReference type="ARBA" id="ARBA00022741"/>
    </source>
</evidence>
<evidence type="ECO:0000256" key="8">
    <source>
        <dbReference type="ARBA" id="ARBA00022840"/>
    </source>
</evidence>
<keyword evidence="4" id="KW-0963">Cytoplasm</keyword>
<dbReference type="PANTHER" id="PTHR33540">
    <property type="entry name" value="TRNA THREONYLCARBAMOYLADENOSINE BIOSYNTHESIS PROTEIN TSAE"/>
    <property type="match status" value="1"/>
</dbReference>
<evidence type="ECO:0000256" key="2">
    <source>
        <dbReference type="ARBA" id="ARBA00007599"/>
    </source>
</evidence>
<evidence type="ECO:0000256" key="1">
    <source>
        <dbReference type="ARBA" id="ARBA00004496"/>
    </source>
</evidence>
<dbReference type="Pfam" id="PF02367">
    <property type="entry name" value="TsaE"/>
    <property type="match status" value="1"/>
</dbReference>
<sequence length="166" mass="18652">MILETCHQTWADEADCERAAQALAGTPPIRDACITLHGTLGVGKTTFVRHLLRALGVQGRIRSPSYAIVEPHELPDCPDLGIWHFDFYRFGDPREWEDAGFRDLFASPGLKLVEWPDKAEGLLPQPDLALVLDLQADGLRRVTWQAGTARGRELLQPLRSLQDHRH</sequence>
<evidence type="ECO:0000256" key="9">
    <source>
        <dbReference type="ARBA" id="ARBA00022842"/>
    </source>
</evidence>
<organism evidence="11 12">
    <name type="scientific">Sphaerotilus uruguayifluvii</name>
    <dbReference type="NCBI Taxonomy" id="2735897"/>
    <lineage>
        <taxon>Bacteria</taxon>
        <taxon>Pseudomonadati</taxon>
        <taxon>Pseudomonadota</taxon>
        <taxon>Betaproteobacteria</taxon>
        <taxon>Burkholderiales</taxon>
        <taxon>Sphaerotilaceae</taxon>
        <taxon>Sphaerotilus</taxon>
    </lineage>
</organism>
<comment type="subcellular location">
    <subcellularLocation>
        <location evidence="1">Cytoplasm</location>
    </subcellularLocation>
</comment>
<evidence type="ECO:0000256" key="3">
    <source>
        <dbReference type="ARBA" id="ARBA00019010"/>
    </source>
</evidence>
<dbReference type="RefSeq" id="WP_173805581.1">
    <property type="nucleotide sequence ID" value="NZ_JABSNM010000009.1"/>
</dbReference>
<keyword evidence="9" id="KW-0460">Magnesium</keyword>
<dbReference type="EMBL" id="JABSNM010000009">
    <property type="protein sequence ID" value="NRT56565.1"/>
    <property type="molecule type" value="Genomic_DNA"/>
</dbReference>
<evidence type="ECO:0000256" key="10">
    <source>
        <dbReference type="ARBA" id="ARBA00032441"/>
    </source>
</evidence>
<dbReference type="NCBIfam" id="TIGR00150">
    <property type="entry name" value="T6A_YjeE"/>
    <property type="match status" value="1"/>
</dbReference>
<keyword evidence="12" id="KW-1185">Reference proteome</keyword>
<reference evidence="11 12" key="1">
    <citation type="submission" date="2020-05" db="EMBL/GenBank/DDBJ databases">
        <title>Genomic Encyclopedia of Type Strains, Phase IV (KMG-V): Genome sequencing to study the core and pangenomes of soil and plant-associated prokaryotes.</title>
        <authorList>
            <person name="Whitman W."/>
        </authorList>
    </citation>
    <scope>NUCLEOTIDE SEQUENCE [LARGE SCALE GENOMIC DNA]</scope>
    <source>
        <strain evidence="11 12">C29</strain>
    </source>
</reference>
<comment type="similarity">
    <text evidence="2">Belongs to the TsaE family.</text>
</comment>
<evidence type="ECO:0000256" key="4">
    <source>
        <dbReference type="ARBA" id="ARBA00022490"/>
    </source>
</evidence>
<dbReference type="InterPro" id="IPR003442">
    <property type="entry name" value="T6A_TsaE"/>
</dbReference>
<comment type="caution">
    <text evidence="11">The sequence shown here is derived from an EMBL/GenBank/DDBJ whole genome shotgun (WGS) entry which is preliminary data.</text>
</comment>
<protein>
    <recommendedName>
        <fullName evidence="3">tRNA threonylcarbamoyladenosine biosynthesis protein TsaE</fullName>
    </recommendedName>
    <alternativeName>
        <fullName evidence="10">t(6)A37 threonylcarbamoyladenosine biosynthesis protein TsaE</fullName>
    </alternativeName>
</protein>
<keyword evidence="7" id="KW-0547">Nucleotide-binding</keyword>
<keyword evidence="6" id="KW-0479">Metal-binding</keyword>
<evidence type="ECO:0000313" key="12">
    <source>
        <dbReference type="Proteomes" id="UP001516061"/>
    </source>
</evidence>
<gene>
    <name evidence="11" type="ORF">HNQ01_002308</name>
</gene>
<dbReference type="Proteomes" id="UP001516061">
    <property type="component" value="Unassembled WGS sequence"/>
</dbReference>
<evidence type="ECO:0000256" key="5">
    <source>
        <dbReference type="ARBA" id="ARBA00022694"/>
    </source>
</evidence>
<keyword evidence="5" id="KW-0819">tRNA processing</keyword>
<dbReference type="SUPFAM" id="SSF52540">
    <property type="entry name" value="P-loop containing nucleoside triphosphate hydrolases"/>
    <property type="match status" value="1"/>
</dbReference>
<keyword evidence="8" id="KW-0067">ATP-binding</keyword>
<dbReference type="PANTHER" id="PTHR33540:SF2">
    <property type="entry name" value="TRNA THREONYLCARBAMOYLADENOSINE BIOSYNTHESIS PROTEIN TSAE"/>
    <property type="match status" value="1"/>
</dbReference>
<dbReference type="InterPro" id="IPR027417">
    <property type="entry name" value="P-loop_NTPase"/>
</dbReference>
<accession>A0ABX2G2N5</accession>
<name>A0ABX2G2N5_9BURK</name>